<gene>
    <name evidence="1" type="ORF">DFH07DRAFT_782424</name>
</gene>
<dbReference type="SUPFAM" id="SSF52058">
    <property type="entry name" value="L domain-like"/>
    <property type="match status" value="1"/>
</dbReference>
<sequence>MHRALRIPEVVEIICHYLSPVHGMRLSKDQSHDLARLARSCKAFSEPALDILWSFQDTITRVLDCMPSGVWKTNDKALCRPILPIDWERPLFYICRVRRISCTDNSLASRWDLLAILEILRYSLPTQHLFPNLTDLYWMSDSLNTLDRERRNRGRYPSLYELDYLDQPAFEHIANLPSLRVLKLGLPQSLTTRVLFEPSFVALQHLELRSTQSQCIVPFIRATSLSPLASLILHINPLPEATVTTEIYTALEQYLPPASLTDLRITTALLPVQDSFTLERHIVGIDAIRHLFSFKNLTHVELDPPMGLDIDDTANCPELSTLKMSIDASVVPETKWGSLRIRQYDLDEFEVADSLISSAIAVAGFLSGLFPNLDEIHMNAQVADNHTADAAVILRKLWKEVEAAIPVCRAMRDEERIVDRTQIPLVIRPRILTARVIGGDVLETTRRKFYNEWIRSSRTFDRTCSALRFLLC</sequence>
<evidence type="ECO:0000313" key="1">
    <source>
        <dbReference type="EMBL" id="KAJ7727514.1"/>
    </source>
</evidence>
<keyword evidence="2" id="KW-1185">Reference proteome</keyword>
<organism evidence="1 2">
    <name type="scientific">Mycena maculata</name>
    <dbReference type="NCBI Taxonomy" id="230809"/>
    <lineage>
        <taxon>Eukaryota</taxon>
        <taxon>Fungi</taxon>
        <taxon>Dikarya</taxon>
        <taxon>Basidiomycota</taxon>
        <taxon>Agaricomycotina</taxon>
        <taxon>Agaricomycetes</taxon>
        <taxon>Agaricomycetidae</taxon>
        <taxon>Agaricales</taxon>
        <taxon>Marasmiineae</taxon>
        <taxon>Mycenaceae</taxon>
        <taxon>Mycena</taxon>
    </lineage>
</organism>
<accession>A0AAD7HSR5</accession>
<dbReference type="EMBL" id="JARJLG010000211">
    <property type="protein sequence ID" value="KAJ7727514.1"/>
    <property type="molecule type" value="Genomic_DNA"/>
</dbReference>
<evidence type="ECO:0008006" key="3">
    <source>
        <dbReference type="Google" id="ProtNLM"/>
    </source>
</evidence>
<dbReference type="Proteomes" id="UP001215280">
    <property type="component" value="Unassembled WGS sequence"/>
</dbReference>
<reference evidence="1" key="1">
    <citation type="submission" date="2023-03" db="EMBL/GenBank/DDBJ databases">
        <title>Massive genome expansion in bonnet fungi (Mycena s.s.) driven by repeated elements and novel gene families across ecological guilds.</title>
        <authorList>
            <consortium name="Lawrence Berkeley National Laboratory"/>
            <person name="Harder C.B."/>
            <person name="Miyauchi S."/>
            <person name="Viragh M."/>
            <person name="Kuo A."/>
            <person name="Thoen E."/>
            <person name="Andreopoulos B."/>
            <person name="Lu D."/>
            <person name="Skrede I."/>
            <person name="Drula E."/>
            <person name="Henrissat B."/>
            <person name="Morin E."/>
            <person name="Kohler A."/>
            <person name="Barry K."/>
            <person name="LaButti K."/>
            <person name="Morin E."/>
            <person name="Salamov A."/>
            <person name="Lipzen A."/>
            <person name="Mereny Z."/>
            <person name="Hegedus B."/>
            <person name="Baldrian P."/>
            <person name="Stursova M."/>
            <person name="Weitz H."/>
            <person name="Taylor A."/>
            <person name="Grigoriev I.V."/>
            <person name="Nagy L.G."/>
            <person name="Martin F."/>
            <person name="Kauserud H."/>
        </authorList>
    </citation>
    <scope>NUCLEOTIDE SEQUENCE</scope>
    <source>
        <strain evidence="1">CBHHK188m</strain>
    </source>
</reference>
<evidence type="ECO:0000313" key="2">
    <source>
        <dbReference type="Proteomes" id="UP001215280"/>
    </source>
</evidence>
<comment type="caution">
    <text evidence="1">The sequence shown here is derived from an EMBL/GenBank/DDBJ whole genome shotgun (WGS) entry which is preliminary data.</text>
</comment>
<name>A0AAD7HSR5_9AGAR</name>
<dbReference type="AlphaFoldDB" id="A0AAD7HSR5"/>
<proteinExistence type="predicted"/>
<protein>
    <recommendedName>
        <fullName evidence="3">F-box domain-containing protein</fullName>
    </recommendedName>
</protein>